<protein>
    <recommendedName>
        <fullName evidence="2">CBM-cenC domain-containing protein</fullName>
    </recommendedName>
</protein>
<evidence type="ECO:0000313" key="1">
    <source>
        <dbReference type="EMBL" id="HGY56614.1"/>
    </source>
</evidence>
<evidence type="ECO:0008006" key="2">
    <source>
        <dbReference type="Google" id="ProtNLM"/>
    </source>
</evidence>
<name>A0A7V4WVQ8_CALAY</name>
<dbReference type="AlphaFoldDB" id="A0A7V4WVQ8"/>
<dbReference type="EMBL" id="DRQG01000118">
    <property type="protein sequence ID" value="HGY56614.1"/>
    <property type="molecule type" value="Genomic_DNA"/>
</dbReference>
<proteinExistence type="predicted"/>
<organism evidence="1">
    <name type="scientific">Caldithrix abyssi</name>
    <dbReference type="NCBI Taxonomy" id="187145"/>
    <lineage>
        <taxon>Bacteria</taxon>
        <taxon>Pseudomonadati</taxon>
        <taxon>Calditrichota</taxon>
        <taxon>Calditrichia</taxon>
        <taxon>Calditrichales</taxon>
        <taxon>Calditrichaceae</taxon>
        <taxon>Caldithrix</taxon>
    </lineage>
</organism>
<accession>A0A7V4WVQ8</accession>
<sequence>MVRNITNPSLITIGIFLLSLIACEKSINGLKVTNNLLPNGSFELNNKPTLYGWRFGNKRAAELVNQAVPHGGNWALKLTSDWAPTTAFVYTSIPNINSGDILKLSAYVRGMGRFHGMGIIRLAVGQNINSYNMKEASSSDTVWTQISVTDTVNMGMNDTLWVILSSPITEVIPFQQLFDLVKLEKVVK</sequence>
<dbReference type="Proteomes" id="UP000885779">
    <property type="component" value="Unassembled WGS sequence"/>
</dbReference>
<comment type="caution">
    <text evidence="1">The sequence shown here is derived from an EMBL/GenBank/DDBJ whole genome shotgun (WGS) entry which is preliminary data.</text>
</comment>
<dbReference type="Gene3D" id="2.60.120.260">
    <property type="entry name" value="Galactose-binding domain-like"/>
    <property type="match status" value="1"/>
</dbReference>
<gene>
    <name evidence="1" type="ORF">ENK44_12970</name>
</gene>
<reference evidence="1" key="1">
    <citation type="journal article" date="2020" name="mSystems">
        <title>Genome- and Community-Level Interaction Insights into Carbon Utilization and Element Cycling Functions of Hydrothermarchaeota in Hydrothermal Sediment.</title>
        <authorList>
            <person name="Zhou Z."/>
            <person name="Liu Y."/>
            <person name="Xu W."/>
            <person name="Pan J."/>
            <person name="Luo Z.H."/>
            <person name="Li M."/>
        </authorList>
    </citation>
    <scope>NUCLEOTIDE SEQUENCE [LARGE SCALE GENOMIC DNA]</scope>
    <source>
        <strain evidence="1">HyVt-577</strain>
    </source>
</reference>
<dbReference type="PROSITE" id="PS51257">
    <property type="entry name" value="PROKAR_LIPOPROTEIN"/>
    <property type="match status" value="1"/>
</dbReference>